<dbReference type="HOGENOM" id="CLU_2853289_0_0_1"/>
<dbReference type="GO" id="GO:0009507">
    <property type="term" value="C:chloroplast"/>
    <property type="evidence" value="ECO:0007669"/>
    <property type="project" value="TreeGrafter"/>
</dbReference>
<evidence type="ECO:0000313" key="2">
    <source>
        <dbReference type="EnsemblPlants" id="OBART07G24940.1"/>
    </source>
</evidence>
<dbReference type="PANTHER" id="PTHR44119">
    <property type="entry name" value="MAGNESIUM-CHELATASE SUBUNIT CHLH, CHLOROPLASTIC"/>
    <property type="match status" value="1"/>
</dbReference>
<sequence length="65" mass="7052">MGNSYLLSFSAEEKKLAITVFSFPPDKGNVGTAAYLNVFNSIYSVLQDLKKDGYNVEGLPDTADS</sequence>
<reference evidence="2" key="2">
    <citation type="submission" date="2015-03" db="UniProtKB">
        <authorList>
            <consortium name="EnsemblPlants"/>
        </authorList>
    </citation>
    <scope>IDENTIFICATION</scope>
</reference>
<dbReference type="Gramene" id="OBART07G24940.1">
    <property type="protein sequence ID" value="OBART07G24940.1"/>
    <property type="gene ID" value="OBART07G24940"/>
</dbReference>
<organism evidence="2">
    <name type="scientific">Oryza barthii</name>
    <dbReference type="NCBI Taxonomy" id="65489"/>
    <lineage>
        <taxon>Eukaryota</taxon>
        <taxon>Viridiplantae</taxon>
        <taxon>Streptophyta</taxon>
        <taxon>Embryophyta</taxon>
        <taxon>Tracheophyta</taxon>
        <taxon>Spermatophyta</taxon>
        <taxon>Magnoliopsida</taxon>
        <taxon>Liliopsida</taxon>
        <taxon>Poales</taxon>
        <taxon>Poaceae</taxon>
        <taxon>BOP clade</taxon>
        <taxon>Oryzoideae</taxon>
        <taxon>Oryzeae</taxon>
        <taxon>Oryzinae</taxon>
        <taxon>Oryza</taxon>
    </lineage>
</organism>
<feature type="domain" description="CobN/magnesium chelatase" evidence="1">
    <location>
        <begin position="10"/>
        <end position="64"/>
    </location>
</feature>
<name>A0A0D3GUG5_9ORYZ</name>
<dbReference type="EnsemblPlants" id="OBART07G24940.1">
    <property type="protein sequence ID" value="OBART07G24940.1"/>
    <property type="gene ID" value="OBART07G24940"/>
</dbReference>
<dbReference type="Pfam" id="PF02514">
    <property type="entry name" value="CobN-Mg_chel"/>
    <property type="match status" value="1"/>
</dbReference>
<evidence type="ECO:0000313" key="3">
    <source>
        <dbReference type="Proteomes" id="UP000026960"/>
    </source>
</evidence>
<keyword evidence="3" id="KW-1185">Reference proteome</keyword>
<dbReference type="Proteomes" id="UP000026960">
    <property type="component" value="Chromosome 7"/>
</dbReference>
<dbReference type="PANTHER" id="PTHR44119:SF1">
    <property type="entry name" value="MAGNESIUM-CHELATASE SUBUNIT CHLH, CHLOROPLASTIC"/>
    <property type="match status" value="1"/>
</dbReference>
<accession>A0A0D3GUG5</accession>
<dbReference type="PaxDb" id="65489-OBART07G24940.1"/>
<dbReference type="InterPro" id="IPR003672">
    <property type="entry name" value="CobN/Mg_chltase"/>
</dbReference>
<evidence type="ECO:0000259" key="1">
    <source>
        <dbReference type="Pfam" id="PF02514"/>
    </source>
</evidence>
<proteinExistence type="predicted"/>
<dbReference type="AlphaFoldDB" id="A0A0D3GUG5"/>
<dbReference type="STRING" id="65489.A0A0D3GUG5"/>
<protein>
    <recommendedName>
        <fullName evidence="1">CobN/magnesium chelatase domain-containing protein</fullName>
    </recommendedName>
</protein>
<reference evidence="2" key="1">
    <citation type="journal article" date="2009" name="Rice">
        <title>De Novo Next Generation Sequencing of Plant Genomes.</title>
        <authorList>
            <person name="Rounsley S."/>
            <person name="Marri P.R."/>
            <person name="Yu Y."/>
            <person name="He R."/>
            <person name="Sisneros N."/>
            <person name="Goicoechea J.L."/>
            <person name="Lee S.J."/>
            <person name="Angelova A."/>
            <person name="Kudrna D."/>
            <person name="Luo M."/>
            <person name="Affourtit J."/>
            <person name="Desany B."/>
            <person name="Knight J."/>
            <person name="Niazi F."/>
            <person name="Egholm M."/>
            <person name="Wing R.A."/>
        </authorList>
    </citation>
    <scope>NUCLEOTIDE SEQUENCE [LARGE SCALE GENOMIC DNA]</scope>
    <source>
        <strain evidence="2">cv. IRGC 105608</strain>
    </source>
</reference>